<dbReference type="AlphaFoldDB" id="A0A8C4R3R2"/>
<dbReference type="InterPro" id="IPR043504">
    <property type="entry name" value="Peptidase_S1_PA_chymotrypsin"/>
</dbReference>
<dbReference type="PROSITE" id="PS01180">
    <property type="entry name" value="CUB"/>
    <property type="match status" value="1"/>
</dbReference>
<dbReference type="InterPro" id="IPR035914">
    <property type="entry name" value="Sperma_CUB_dom_sf"/>
</dbReference>
<keyword evidence="10" id="KW-1185">Reference proteome</keyword>
<dbReference type="PANTHER" id="PTHR24252">
    <property type="entry name" value="ACROSIN-RELATED"/>
    <property type="match status" value="1"/>
</dbReference>
<proteinExistence type="predicted"/>
<dbReference type="GeneTree" id="ENSGT00940000157791"/>
<dbReference type="PROSITE" id="PS00135">
    <property type="entry name" value="TRYPSIN_SER"/>
    <property type="match status" value="1"/>
</dbReference>
<dbReference type="SUPFAM" id="SSF49854">
    <property type="entry name" value="Spermadhesin, CUB domain"/>
    <property type="match status" value="2"/>
</dbReference>
<comment type="caution">
    <text evidence="5">Lacks conserved residue(s) required for the propagation of feature annotation.</text>
</comment>
<dbReference type="PANTHER" id="PTHR24252:SF7">
    <property type="entry name" value="HYALIN"/>
    <property type="match status" value="1"/>
</dbReference>
<dbReference type="Gene3D" id="2.60.120.290">
    <property type="entry name" value="Spermadhesin, CUB domain"/>
    <property type="match status" value="3"/>
</dbReference>
<evidence type="ECO:0008006" key="11">
    <source>
        <dbReference type="Google" id="ProtNLM"/>
    </source>
</evidence>
<dbReference type="PROSITE" id="PS00134">
    <property type="entry name" value="TRYPSIN_HIS"/>
    <property type="match status" value="2"/>
</dbReference>
<dbReference type="CDD" id="cd00041">
    <property type="entry name" value="CUB"/>
    <property type="match status" value="1"/>
</dbReference>
<dbReference type="InterPro" id="IPR033116">
    <property type="entry name" value="TRYPSIN_SER"/>
</dbReference>
<dbReference type="GO" id="GO:0006508">
    <property type="term" value="P:proteolysis"/>
    <property type="evidence" value="ECO:0007669"/>
    <property type="project" value="UniProtKB-KW"/>
</dbReference>
<dbReference type="InterPro" id="IPR000859">
    <property type="entry name" value="CUB_dom"/>
</dbReference>
<dbReference type="InterPro" id="IPR001254">
    <property type="entry name" value="Trypsin_dom"/>
</dbReference>
<evidence type="ECO:0000259" key="8">
    <source>
        <dbReference type="PROSITE" id="PS50240"/>
    </source>
</evidence>
<evidence type="ECO:0000256" key="3">
    <source>
        <dbReference type="ARBA" id="ARBA00022825"/>
    </source>
</evidence>
<dbReference type="PROSITE" id="PS50240">
    <property type="entry name" value="TRYPSIN_DOM"/>
    <property type="match status" value="2"/>
</dbReference>
<keyword evidence="3 6" id="KW-0720">Serine protease</keyword>
<reference evidence="9" key="2">
    <citation type="submission" date="2025-09" db="UniProtKB">
        <authorList>
            <consortium name="Ensembl"/>
        </authorList>
    </citation>
    <scope>IDENTIFICATION</scope>
</reference>
<evidence type="ECO:0000256" key="4">
    <source>
        <dbReference type="ARBA" id="ARBA00023157"/>
    </source>
</evidence>
<feature type="domain" description="Peptidase S1" evidence="8">
    <location>
        <begin position="52"/>
        <end position="290"/>
    </location>
</feature>
<dbReference type="Pfam" id="PF00089">
    <property type="entry name" value="Trypsin"/>
    <property type="match status" value="3"/>
</dbReference>
<keyword evidence="4" id="KW-1015">Disulfide bond</keyword>
<sequence length="735" mass="81368">MTVFYMYTYFETNCEFFPFILCCVKGKCGTRPMGIAVEDRAGMLPTEFKSRIVGGHTALAGMHPWQVSLSNKGAKHYCGGTIIDARWVVTAAHCIPQTKYLFLNQFLTDPEEQKLGISKVVRHPDFDPENPVNFDIALLGLKEDIKFGSMVQPACLPNVGEVFPDGTLCITSGWGKLAEGGRLPSKLQEVALPLLGRTRCTKVLASLGLPAPDSTMLCAGFPDGGRDACQGDSGGPLVCQRESGPWVLTGVVSWGIGCARGWDQRVEQLGSPGMFCNVVDLLPWLLTQLNFLTCLIYWPAFEICLVMVMDICYAIKFVFRFCVWTIEVSVGKSILLEFLHFDLEDHVACDYDSLSIYSGTTFNASSGCGSVAEVERESDIDSAMYPHHYPNDANCRWLIQSPPDKPGVWPLHCVLLCSVSAKLCGSMLPEPVISQSGIMALVFVSDKENAFRGFKAQVAFIEKGKELFFDQCDVLLFSPIRLVGGSEARPHSWPWQVSLQLLGDHLCGGTVIRADWVLTAAHCIHLLIQIHDGFDLITFSNDIALLLLDRPLELGPAVQPACLPPVNADVPVDMLCTATGWDDQPTDRLHQVQLPILNWNICAEYYSGLHFCTCLIFQGDSGGPLVCAVTGDAFVVFGVTSWGMGCSRLHVPGVYTSVHSALSWIDSILNREALEIHFIAFNDRFMHLVRITLHQRHSCVPNNDATSSHRLHSIEREREVHTSMVFYQPHRMPWD</sequence>
<name>A0A8C4R3R2_EPTBU</name>
<reference evidence="9" key="1">
    <citation type="submission" date="2025-08" db="UniProtKB">
        <authorList>
            <consortium name="Ensembl"/>
        </authorList>
    </citation>
    <scope>IDENTIFICATION</scope>
</reference>
<organism evidence="9 10">
    <name type="scientific">Eptatretus burgeri</name>
    <name type="common">Inshore hagfish</name>
    <dbReference type="NCBI Taxonomy" id="7764"/>
    <lineage>
        <taxon>Eukaryota</taxon>
        <taxon>Metazoa</taxon>
        <taxon>Chordata</taxon>
        <taxon>Craniata</taxon>
        <taxon>Vertebrata</taxon>
        <taxon>Cyclostomata</taxon>
        <taxon>Myxini</taxon>
        <taxon>Myxiniformes</taxon>
        <taxon>Myxinidae</taxon>
        <taxon>Eptatretinae</taxon>
        <taxon>Eptatretus</taxon>
    </lineage>
</organism>
<evidence type="ECO:0000256" key="2">
    <source>
        <dbReference type="ARBA" id="ARBA00022801"/>
    </source>
</evidence>
<dbReference type="SMART" id="SM00042">
    <property type="entry name" value="CUB"/>
    <property type="match status" value="1"/>
</dbReference>
<dbReference type="InterPro" id="IPR001314">
    <property type="entry name" value="Peptidase_S1A"/>
</dbReference>
<evidence type="ECO:0000313" key="10">
    <source>
        <dbReference type="Proteomes" id="UP000694388"/>
    </source>
</evidence>
<dbReference type="SUPFAM" id="SSF50494">
    <property type="entry name" value="Trypsin-like serine proteases"/>
    <property type="match status" value="2"/>
</dbReference>
<protein>
    <recommendedName>
        <fullName evidence="11">Ovochymase 2</fullName>
    </recommendedName>
</protein>
<evidence type="ECO:0000313" key="9">
    <source>
        <dbReference type="Ensembl" id="ENSEBUP00000024628.1"/>
    </source>
</evidence>
<feature type="domain" description="CUB" evidence="7">
    <location>
        <begin position="322"/>
        <end position="461"/>
    </location>
</feature>
<keyword evidence="2 6" id="KW-0378">Hydrolase</keyword>
<dbReference type="Pfam" id="PF00431">
    <property type="entry name" value="CUB"/>
    <property type="match status" value="1"/>
</dbReference>
<dbReference type="InterPro" id="IPR018114">
    <property type="entry name" value="TRYPSIN_HIS"/>
</dbReference>
<dbReference type="SMART" id="SM00020">
    <property type="entry name" value="Tryp_SPc"/>
    <property type="match status" value="2"/>
</dbReference>
<keyword evidence="1 6" id="KW-0645">Protease</keyword>
<dbReference type="Ensembl" id="ENSEBUT00000025204.1">
    <property type="protein sequence ID" value="ENSEBUP00000024628.1"/>
    <property type="gene ID" value="ENSEBUG00000015191.1"/>
</dbReference>
<feature type="domain" description="Peptidase S1" evidence="8">
    <location>
        <begin position="482"/>
        <end position="670"/>
    </location>
</feature>
<evidence type="ECO:0000256" key="6">
    <source>
        <dbReference type="RuleBase" id="RU363034"/>
    </source>
</evidence>
<dbReference type="GO" id="GO:0004252">
    <property type="term" value="F:serine-type endopeptidase activity"/>
    <property type="evidence" value="ECO:0007669"/>
    <property type="project" value="InterPro"/>
</dbReference>
<dbReference type="OMA" id="GAFQFDH"/>
<dbReference type="Proteomes" id="UP000694388">
    <property type="component" value="Unplaced"/>
</dbReference>
<evidence type="ECO:0000256" key="5">
    <source>
        <dbReference type="PROSITE-ProRule" id="PRU00059"/>
    </source>
</evidence>
<dbReference type="InterPro" id="IPR009003">
    <property type="entry name" value="Peptidase_S1_PA"/>
</dbReference>
<accession>A0A8C4R3R2</accession>
<dbReference type="FunFam" id="2.40.10.10:FF:000003">
    <property type="entry name" value="Transmembrane serine protease 3"/>
    <property type="match status" value="1"/>
</dbReference>
<dbReference type="Gene3D" id="2.40.10.10">
    <property type="entry name" value="Trypsin-like serine proteases"/>
    <property type="match status" value="4"/>
</dbReference>
<dbReference type="PRINTS" id="PR00722">
    <property type="entry name" value="CHYMOTRYPSIN"/>
</dbReference>
<evidence type="ECO:0000259" key="7">
    <source>
        <dbReference type="PROSITE" id="PS01180"/>
    </source>
</evidence>
<dbReference type="CDD" id="cd00190">
    <property type="entry name" value="Tryp_SPc"/>
    <property type="match status" value="2"/>
</dbReference>
<evidence type="ECO:0000256" key="1">
    <source>
        <dbReference type="ARBA" id="ARBA00022670"/>
    </source>
</evidence>